<feature type="compositionally biased region" description="Basic and acidic residues" evidence="8">
    <location>
        <begin position="768"/>
        <end position="787"/>
    </location>
</feature>
<evidence type="ECO:0000259" key="10">
    <source>
        <dbReference type="PROSITE" id="PS51391"/>
    </source>
</evidence>
<dbReference type="Gramene" id="CDP03601">
    <property type="protein sequence ID" value="CDP03601"/>
    <property type="gene ID" value="GSCOC_T00016016001"/>
</dbReference>
<sequence>MAPSRRKGANKAAAAAAARRQWKVGDLVLAKVKGFPAWPATVSEPEKWGYATDWKKVLVYFFGTQQIAFCNPADVEAFTEEKKESLLGRRHGKGSDFVRAVHEIIESYEKLKRQDQVNNANTTVEGTLASENNSGELSIKSYANGEAAGTTFHLCQKKTHSTAEEGDVGVKSKSGTAVNGQEDLPDRGMPEKEVVTEMAWANTDSYRKIVESNRSQKCFTRRRPPSARRARSRADSSKVKNFITHSGVTDSVFRDGSGRRNKRIRKSPDVLTGHDMDLHDLISNCSIEGNDSEILTADSDSLSLNEGSTVESECKDTHPDSVIELAQRNVENQRLDFQRNGIHKKRRMPNRKRPNSEVVEFNARPDEKVDSVADLVKGERILPGDQERSTERFPKEDGDEHLPLVKRARVRMGRASSTGCEPETSLDTEEKRPDVCNSLSDHIHVSSDREGDGSTDQNPSTVKGDVENSPPLNNSHAMKCDLWEVRKNQHFGSSLDGEAALPPSKRLHRALEAMSANAAEDNQIASDGPSTTNADTNGFSSSSDDHAKFSLERQSVSQFGVSLAEENLSNNDSRDGVSEFSVQSDLPIEQVRICSGVVAIRSSDDSSKSKSCKDDVDYSDGKNLLESSSGDLIDAALILECPKSLSTKEAHVSTNGSLDAVLPLKGGCTNGKTDLGKSPETLDDKTSLLSSNLLAAEDATIQLPHSATNMQTDNADAKFDETMKSCQFILEDKKQVNELLKDVGATGPTIRDCDSMLSPAHMDVMTNGKEDQDHSHSNSISDDHSGDKTVSVTQSSSSLTDGLDSILRATPHNSTSNAPVSVNNSIQVNGSCSPAVHSHHETQKFAERWNYKEANVALTSFESILGLLTRTKESIGRATRSAIECAKFGVAAKVVEILARSLERESSLHRRVDLFFLVDSIAQCSRGLKGDVGGIYPSAILAVLPRLLSAAAPPGSSSQENRRQCLKVLRVWQERRILPESIVRHHIRELDSLCGSSCSRAFSRRPLRNERAFDDPIREMEGMNVDEYGSNSSIQLPGFCMPPMLRDEDDGSDSDGESFEAVTPERDTEKSEGNLKPVPVVEKHRHILEDVDGELEMEDVAPSSDAVVSTSHSAGTDILHASHHSIGNPASVVFAPPLPKDVPPMSPPLPVSPPPPPPPLLPVPRASLPLPSERPDCIASSLNSKLFTCSQNIEDDLQKSTADQSIAPGVNLLTSETAQCSSHGHIDFHSQVPKQIPNSTNCSFSSPPVSHPPVRTVNNPPADGAFNKGFHLRPPHPAPSNQFSYMQVDHRAQSRRDIPPASHPTRFHLQNTDNGNFYRDCDRMKLAPHDIGERWRAPPPFPGPRYLEGSRMPYAPAPFSSQLGEAAPPSNHWAFPPRAMNHMPHRPPSGGPIPVAARGPNCWRPR</sequence>
<keyword evidence="3" id="KW-0507">mRNA processing</keyword>
<evidence type="ECO:0000256" key="3">
    <source>
        <dbReference type="ARBA" id="ARBA00022664"/>
    </source>
</evidence>
<evidence type="ECO:0000313" key="12">
    <source>
        <dbReference type="Proteomes" id="UP000295252"/>
    </source>
</evidence>
<evidence type="ECO:0000256" key="1">
    <source>
        <dbReference type="ARBA" id="ARBA00004123"/>
    </source>
</evidence>
<dbReference type="FunFam" id="1.25.40.90:FF:000037">
    <property type="entry name" value="Enhancer of ag-4 2"/>
    <property type="match status" value="1"/>
</dbReference>
<feature type="region of interest" description="Disordered" evidence="8">
    <location>
        <begin position="161"/>
        <end position="188"/>
    </location>
</feature>
<dbReference type="PROSITE" id="PS50812">
    <property type="entry name" value="PWWP"/>
    <property type="match status" value="1"/>
</dbReference>
<dbReference type="PANTHER" id="PTHR12550:SF49">
    <property type="entry name" value="PROTEIN HUA2-LIKE 2-RELATED"/>
    <property type="match status" value="1"/>
</dbReference>
<accession>A0A068U514</accession>
<dbReference type="EMBL" id="HG739095">
    <property type="protein sequence ID" value="CDP03601.1"/>
    <property type="molecule type" value="Genomic_DNA"/>
</dbReference>
<dbReference type="InParanoid" id="A0A068U514"/>
<keyword evidence="7" id="KW-0539">Nucleus</keyword>
<evidence type="ECO:0000256" key="7">
    <source>
        <dbReference type="ARBA" id="ARBA00023242"/>
    </source>
</evidence>
<feature type="region of interest" description="Disordered" evidence="8">
    <location>
        <begin position="217"/>
        <end position="237"/>
    </location>
</feature>
<dbReference type="PANTHER" id="PTHR12550">
    <property type="entry name" value="HEPATOMA-DERIVED GROWTH FACTOR-RELATED"/>
    <property type="match status" value="1"/>
</dbReference>
<dbReference type="InterPro" id="IPR006569">
    <property type="entry name" value="CID_dom"/>
</dbReference>
<dbReference type="PhylomeDB" id="A0A068U514"/>
<feature type="region of interest" description="Disordered" evidence="8">
    <location>
        <begin position="522"/>
        <end position="545"/>
    </location>
</feature>
<dbReference type="SMART" id="SM00582">
    <property type="entry name" value="RPR"/>
    <property type="match status" value="1"/>
</dbReference>
<feature type="region of interest" description="Disordered" evidence="8">
    <location>
        <begin position="379"/>
        <end position="475"/>
    </location>
</feature>
<feature type="compositionally biased region" description="Polar residues" evidence="8">
    <location>
        <begin position="523"/>
        <end position="542"/>
    </location>
</feature>
<dbReference type="GO" id="GO:0009908">
    <property type="term" value="P:flower development"/>
    <property type="evidence" value="ECO:0007669"/>
    <property type="project" value="UniProtKB-KW"/>
</dbReference>
<feature type="compositionally biased region" description="Pro residues" evidence="8">
    <location>
        <begin position="1145"/>
        <end position="1162"/>
    </location>
</feature>
<comment type="subcellular location">
    <subcellularLocation>
        <location evidence="1">Nucleus</location>
    </subcellularLocation>
</comment>
<feature type="region of interest" description="Disordered" evidence="8">
    <location>
        <begin position="340"/>
        <end position="363"/>
    </location>
</feature>
<evidence type="ECO:0000256" key="2">
    <source>
        <dbReference type="ARBA" id="ARBA00022473"/>
    </source>
</evidence>
<dbReference type="SMART" id="SM00293">
    <property type="entry name" value="PWWP"/>
    <property type="match status" value="1"/>
</dbReference>
<protein>
    <recommendedName>
        <fullName evidence="13">CID domain-containing protein</fullName>
    </recommendedName>
</protein>
<evidence type="ECO:0000256" key="5">
    <source>
        <dbReference type="ARBA" id="ARBA00023089"/>
    </source>
</evidence>
<keyword evidence="5" id="KW-0287">Flowering</keyword>
<dbReference type="STRING" id="49390.A0A068U514"/>
<dbReference type="Gene3D" id="1.25.40.90">
    <property type="match status" value="1"/>
</dbReference>
<dbReference type="SUPFAM" id="SSF63748">
    <property type="entry name" value="Tudor/PWWP/MBT"/>
    <property type="match status" value="1"/>
</dbReference>
<gene>
    <name evidence="11" type="ORF">GSCOC_T00016016001</name>
</gene>
<evidence type="ECO:0000256" key="8">
    <source>
        <dbReference type="SAM" id="MobiDB-lite"/>
    </source>
</evidence>
<reference evidence="12" key="1">
    <citation type="journal article" date="2014" name="Science">
        <title>The coffee genome provides insight into the convergent evolution of caffeine biosynthesis.</title>
        <authorList>
            <person name="Denoeud F."/>
            <person name="Carretero-Paulet L."/>
            <person name="Dereeper A."/>
            <person name="Droc G."/>
            <person name="Guyot R."/>
            <person name="Pietrella M."/>
            <person name="Zheng C."/>
            <person name="Alberti A."/>
            <person name="Anthony F."/>
            <person name="Aprea G."/>
            <person name="Aury J.M."/>
            <person name="Bento P."/>
            <person name="Bernard M."/>
            <person name="Bocs S."/>
            <person name="Campa C."/>
            <person name="Cenci A."/>
            <person name="Combes M.C."/>
            <person name="Crouzillat D."/>
            <person name="Da Silva C."/>
            <person name="Daddiego L."/>
            <person name="De Bellis F."/>
            <person name="Dussert S."/>
            <person name="Garsmeur O."/>
            <person name="Gayraud T."/>
            <person name="Guignon V."/>
            <person name="Jahn K."/>
            <person name="Jamilloux V."/>
            <person name="Joet T."/>
            <person name="Labadie K."/>
            <person name="Lan T."/>
            <person name="Leclercq J."/>
            <person name="Lepelley M."/>
            <person name="Leroy T."/>
            <person name="Li L.T."/>
            <person name="Librado P."/>
            <person name="Lopez L."/>
            <person name="Munoz A."/>
            <person name="Noel B."/>
            <person name="Pallavicini A."/>
            <person name="Perrotta G."/>
            <person name="Poncet V."/>
            <person name="Pot D."/>
            <person name="Priyono X."/>
            <person name="Rigoreau M."/>
            <person name="Rouard M."/>
            <person name="Rozas J."/>
            <person name="Tranchant-Dubreuil C."/>
            <person name="VanBuren R."/>
            <person name="Zhang Q."/>
            <person name="Andrade A.C."/>
            <person name="Argout X."/>
            <person name="Bertrand B."/>
            <person name="de Kochko A."/>
            <person name="Graziosi G."/>
            <person name="Henry R.J."/>
            <person name="Jayarama X."/>
            <person name="Ming R."/>
            <person name="Nagai C."/>
            <person name="Rounsley S."/>
            <person name="Sankoff D."/>
            <person name="Giuliano G."/>
            <person name="Albert V.A."/>
            <person name="Wincker P."/>
            <person name="Lashermes P."/>
        </authorList>
    </citation>
    <scope>NUCLEOTIDE SEQUENCE [LARGE SCALE GENOMIC DNA]</scope>
    <source>
        <strain evidence="12">cv. DH200-94</strain>
    </source>
</reference>
<dbReference type="GO" id="GO:0005634">
    <property type="term" value="C:nucleus"/>
    <property type="evidence" value="ECO:0007669"/>
    <property type="project" value="UniProtKB-SubCell"/>
</dbReference>
<feature type="region of interest" description="Disordered" evidence="8">
    <location>
        <begin position="1045"/>
        <end position="1075"/>
    </location>
</feature>
<dbReference type="InterPro" id="IPR000313">
    <property type="entry name" value="PWWP_dom"/>
</dbReference>
<feature type="compositionally biased region" description="Basic and acidic residues" evidence="8">
    <location>
        <begin position="441"/>
        <end position="452"/>
    </location>
</feature>
<keyword evidence="12" id="KW-1185">Reference proteome</keyword>
<evidence type="ECO:0000256" key="4">
    <source>
        <dbReference type="ARBA" id="ARBA00023015"/>
    </source>
</evidence>
<dbReference type="Pfam" id="PF04818">
    <property type="entry name" value="CID"/>
    <property type="match status" value="1"/>
</dbReference>
<dbReference type="GO" id="GO:0006397">
    <property type="term" value="P:mRNA processing"/>
    <property type="evidence" value="ECO:0007669"/>
    <property type="project" value="UniProtKB-KW"/>
</dbReference>
<keyword evidence="4" id="KW-0805">Transcription regulation</keyword>
<feature type="region of interest" description="Disordered" evidence="8">
    <location>
        <begin position="1145"/>
        <end position="1165"/>
    </location>
</feature>
<feature type="domain" description="PWWP" evidence="9">
    <location>
        <begin position="24"/>
        <end position="81"/>
    </location>
</feature>
<keyword evidence="2" id="KW-0217">Developmental protein</keyword>
<evidence type="ECO:0008006" key="13">
    <source>
        <dbReference type="Google" id="ProtNLM"/>
    </source>
</evidence>
<organism evidence="11 12">
    <name type="scientific">Coffea canephora</name>
    <name type="common">Robusta coffee</name>
    <dbReference type="NCBI Taxonomy" id="49390"/>
    <lineage>
        <taxon>Eukaryota</taxon>
        <taxon>Viridiplantae</taxon>
        <taxon>Streptophyta</taxon>
        <taxon>Embryophyta</taxon>
        <taxon>Tracheophyta</taxon>
        <taxon>Spermatophyta</taxon>
        <taxon>Magnoliopsida</taxon>
        <taxon>eudicotyledons</taxon>
        <taxon>Gunneridae</taxon>
        <taxon>Pentapetalae</taxon>
        <taxon>asterids</taxon>
        <taxon>lamiids</taxon>
        <taxon>Gentianales</taxon>
        <taxon>Rubiaceae</taxon>
        <taxon>Ixoroideae</taxon>
        <taxon>Gardenieae complex</taxon>
        <taxon>Bertiereae - Coffeeae clade</taxon>
        <taxon>Coffeeae</taxon>
        <taxon>Coffea</taxon>
    </lineage>
</organism>
<feature type="domain" description="CID" evidence="10">
    <location>
        <begin position="853"/>
        <end position="994"/>
    </location>
</feature>
<name>A0A068U514_COFCA</name>
<dbReference type="Gene3D" id="2.30.30.140">
    <property type="match status" value="1"/>
</dbReference>
<dbReference type="Proteomes" id="UP000295252">
    <property type="component" value="Chromosome I"/>
</dbReference>
<feature type="compositionally biased region" description="Basic residues" evidence="8">
    <location>
        <begin position="341"/>
        <end position="353"/>
    </location>
</feature>
<feature type="region of interest" description="Disordered" evidence="8">
    <location>
        <begin position="765"/>
        <end position="797"/>
    </location>
</feature>
<dbReference type="OMA" id="NERPCEE"/>
<keyword evidence="6" id="KW-0804">Transcription</keyword>
<dbReference type="InterPro" id="IPR008942">
    <property type="entry name" value="ENTH_VHS"/>
</dbReference>
<evidence type="ECO:0000313" key="11">
    <source>
        <dbReference type="EMBL" id="CDP03601.1"/>
    </source>
</evidence>
<dbReference type="PROSITE" id="PS51391">
    <property type="entry name" value="CID"/>
    <property type="match status" value="1"/>
</dbReference>
<feature type="compositionally biased region" description="Acidic residues" evidence="8">
    <location>
        <begin position="1047"/>
        <end position="1058"/>
    </location>
</feature>
<dbReference type="OrthoDB" id="62853at2759"/>
<evidence type="ECO:0000256" key="6">
    <source>
        <dbReference type="ARBA" id="ARBA00023163"/>
    </source>
</evidence>
<dbReference type="FunCoup" id="A0A068U514">
    <property type="interactions" value="1577"/>
</dbReference>
<dbReference type="CDD" id="cd20147">
    <property type="entry name" value="PWWP_HULK"/>
    <property type="match status" value="1"/>
</dbReference>
<feature type="compositionally biased region" description="Basic and acidic residues" evidence="8">
    <location>
        <begin position="379"/>
        <end position="403"/>
    </location>
</feature>
<proteinExistence type="predicted"/>
<feature type="region of interest" description="Disordered" evidence="8">
    <location>
        <begin position="1385"/>
        <end position="1406"/>
    </location>
</feature>
<feature type="compositionally biased region" description="Basic residues" evidence="8">
    <location>
        <begin position="219"/>
        <end position="231"/>
    </location>
</feature>
<feature type="compositionally biased region" description="Basic and acidic residues" evidence="8">
    <location>
        <begin position="1063"/>
        <end position="1073"/>
    </location>
</feature>
<evidence type="ECO:0000259" key="9">
    <source>
        <dbReference type="PROSITE" id="PS50812"/>
    </source>
</evidence>
<dbReference type="Pfam" id="PF00855">
    <property type="entry name" value="PWWP"/>
    <property type="match status" value="1"/>
</dbReference>